<dbReference type="PANTHER" id="PTHR33240">
    <property type="entry name" value="OS08G0508500 PROTEIN"/>
    <property type="match status" value="1"/>
</dbReference>
<name>A0ABR0XQK2_REHGL</name>
<proteinExistence type="predicted"/>
<dbReference type="Proteomes" id="UP001318860">
    <property type="component" value="Unassembled WGS sequence"/>
</dbReference>
<organism evidence="2 3">
    <name type="scientific">Rehmannia glutinosa</name>
    <name type="common">Chinese foxglove</name>
    <dbReference type="NCBI Taxonomy" id="99300"/>
    <lineage>
        <taxon>Eukaryota</taxon>
        <taxon>Viridiplantae</taxon>
        <taxon>Streptophyta</taxon>
        <taxon>Embryophyta</taxon>
        <taxon>Tracheophyta</taxon>
        <taxon>Spermatophyta</taxon>
        <taxon>Magnoliopsida</taxon>
        <taxon>eudicotyledons</taxon>
        <taxon>Gunneridae</taxon>
        <taxon>Pentapetalae</taxon>
        <taxon>asterids</taxon>
        <taxon>lamiids</taxon>
        <taxon>Lamiales</taxon>
        <taxon>Orobanchaceae</taxon>
        <taxon>Rehmannieae</taxon>
        <taxon>Rehmannia</taxon>
    </lineage>
</organism>
<keyword evidence="3" id="KW-1185">Reference proteome</keyword>
<dbReference type="EMBL" id="JABTTQ020000003">
    <property type="protein sequence ID" value="KAK6161330.1"/>
    <property type="molecule type" value="Genomic_DNA"/>
</dbReference>
<evidence type="ECO:0000256" key="1">
    <source>
        <dbReference type="SAM" id="MobiDB-lite"/>
    </source>
</evidence>
<protein>
    <submittedName>
        <fullName evidence="2">Uncharacterized protein</fullName>
    </submittedName>
</protein>
<sequence>MNCFCEFHNDCGHTAKEYNHLRDEIERMVRKGWLQNWVKRETEQEARSGRSPPHQGRAARPDVPAFKLSPPTRGMIHMIIGGQTDGDSNWAQKVQARWANEDGGASTLHNDALVLTMTIANFDVDRAMVDTDSSVNVLFHEEYLKMELEMEIKLVETTLFGFGGGVVEPIGWVKLPVSLGALPA</sequence>
<evidence type="ECO:0000313" key="2">
    <source>
        <dbReference type="EMBL" id="KAK6161330.1"/>
    </source>
</evidence>
<accession>A0ABR0XQK2</accession>
<feature type="region of interest" description="Disordered" evidence="1">
    <location>
        <begin position="42"/>
        <end position="65"/>
    </location>
</feature>
<evidence type="ECO:0000313" key="3">
    <source>
        <dbReference type="Proteomes" id="UP001318860"/>
    </source>
</evidence>
<gene>
    <name evidence="2" type="ORF">DH2020_004711</name>
</gene>
<dbReference type="PANTHER" id="PTHR33240:SF15">
    <property type="entry name" value="GAG-PRO-LIKE PROTEIN"/>
    <property type="match status" value="1"/>
</dbReference>
<comment type="caution">
    <text evidence="2">The sequence shown here is derived from an EMBL/GenBank/DDBJ whole genome shotgun (WGS) entry which is preliminary data.</text>
</comment>
<reference evidence="2 3" key="1">
    <citation type="journal article" date="2021" name="Comput. Struct. Biotechnol. J.">
        <title>De novo genome assembly of the potent medicinal plant Rehmannia glutinosa using nanopore technology.</title>
        <authorList>
            <person name="Ma L."/>
            <person name="Dong C."/>
            <person name="Song C."/>
            <person name="Wang X."/>
            <person name="Zheng X."/>
            <person name="Niu Y."/>
            <person name="Chen S."/>
            <person name="Feng W."/>
        </authorList>
    </citation>
    <scope>NUCLEOTIDE SEQUENCE [LARGE SCALE GENOMIC DNA]</scope>
    <source>
        <strain evidence="2">DH-2019</strain>
    </source>
</reference>